<evidence type="ECO:0000313" key="9">
    <source>
        <dbReference type="EMBL" id="SDL77193.1"/>
    </source>
</evidence>
<feature type="binding site" evidence="8">
    <location>
        <begin position="12"/>
        <end position="17"/>
    </location>
    <ligand>
        <name>ATP</name>
        <dbReference type="ChEBI" id="CHEBI:30616"/>
    </ligand>
</feature>
<dbReference type="CDD" id="cd03109">
    <property type="entry name" value="DTBS"/>
    <property type="match status" value="1"/>
</dbReference>
<keyword evidence="5 8" id="KW-0093">Biotin biosynthesis</keyword>
<feature type="active site" evidence="8">
    <location>
        <position position="37"/>
    </location>
</feature>
<dbReference type="GO" id="GO:0005524">
    <property type="term" value="F:ATP binding"/>
    <property type="evidence" value="ECO:0007669"/>
    <property type="project" value="UniProtKB-UniRule"/>
</dbReference>
<keyword evidence="3 8" id="KW-0479">Metal-binding</keyword>
<evidence type="ECO:0000256" key="2">
    <source>
        <dbReference type="ARBA" id="ARBA00022598"/>
    </source>
</evidence>
<dbReference type="PANTHER" id="PTHR43210">
    <property type="entry name" value="DETHIOBIOTIN SYNTHETASE"/>
    <property type="match status" value="1"/>
</dbReference>
<dbReference type="NCBIfam" id="TIGR00347">
    <property type="entry name" value="bioD"/>
    <property type="match status" value="1"/>
</dbReference>
<dbReference type="STRING" id="119000.SAMN05661010_02500"/>
<dbReference type="Gene3D" id="3.40.50.300">
    <property type="entry name" value="P-loop containing nucleotide triphosphate hydrolases"/>
    <property type="match status" value="1"/>
</dbReference>
<comment type="pathway">
    <text evidence="8">Cofactor biosynthesis; biotin biosynthesis; biotin from 7,8-diaminononanoate: step 1/2.</text>
</comment>
<comment type="similarity">
    <text evidence="8">Belongs to the dethiobiotin synthetase family.</text>
</comment>
<keyword evidence="6 8" id="KW-0067">ATP-binding</keyword>
<keyword evidence="7 8" id="KW-0460">Magnesium</keyword>
<dbReference type="EMBL" id="FNGI01000007">
    <property type="protein sequence ID" value="SDL77193.1"/>
    <property type="molecule type" value="Genomic_DNA"/>
</dbReference>
<evidence type="ECO:0000256" key="5">
    <source>
        <dbReference type="ARBA" id="ARBA00022756"/>
    </source>
</evidence>
<feature type="binding site" evidence="8">
    <location>
        <position position="54"/>
    </location>
    <ligand>
        <name>Mg(2+)</name>
        <dbReference type="ChEBI" id="CHEBI:18420"/>
    </ligand>
</feature>
<reference evidence="9 10" key="1">
    <citation type="submission" date="2016-10" db="EMBL/GenBank/DDBJ databases">
        <authorList>
            <person name="de Groot N.N."/>
        </authorList>
    </citation>
    <scope>NUCLEOTIDE SEQUENCE [LARGE SCALE GENOMIC DNA]</scope>
    <source>
        <strain evidence="9 10">DSM 14789</strain>
    </source>
</reference>
<comment type="subunit">
    <text evidence="8">Homodimer.</text>
</comment>
<dbReference type="AlphaFoldDB" id="A0A1G9MSV0"/>
<keyword evidence="10" id="KW-1185">Reference proteome</keyword>
<dbReference type="Proteomes" id="UP000198654">
    <property type="component" value="Unassembled WGS sequence"/>
</dbReference>
<dbReference type="GO" id="GO:0009102">
    <property type="term" value="P:biotin biosynthetic process"/>
    <property type="evidence" value="ECO:0007669"/>
    <property type="project" value="UniProtKB-UniRule"/>
</dbReference>
<feature type="binding site" evidence="8">
    <location>
        <position position="54"/>
    </location>
    <ligand>
        <name>ATP</name>
        <dbReference type="ChEBI" id="CHEBI:30616"/>
    </ligand>
</feature>
<comment type="caution">
    <text evidence="8">Lacks conserved residue(s) required for the propagation of feature annotation.</text>
</comment>
<evidence type="ECO:0000256" key="8">
    <source>
        <dbReference type="HAMAP-Rule" id="MF_00336"/>
    </source>
</evidence>
<dbReference type="RefSeq" id="WP_089729050.1">
    <property type="nucleotide sequence ID" value="NZ_FNGI01000007.1"/>
</dbReference>
<proteinExistence type="inferred from homology"/>
<comment type="cofactor">
    <cofactor evidence="8">
        <name>Mg(2+)</name>
        <dbReference type="ChEBI" id="CHEBI:18420"/>
    </cofactor>
</comment>
<organism evidence="9 10">
    <name type="scientific">Modicisalibacter muralis</name>
    <dbReference type="NCBI Taxonomy" id="119000"/>
    <lineage>
        <taxon>Bacteria</taxon>
        <taxon>Pseudomonadati</taxon>
        <taxon>Pseudomonadota</taxon>
        <taxon>Gammaproteobacteria</taxon>
        <taxon>Oceanospirillales</taxon>
        <taxon>Halomonadaceae</taxon>
        <taxon>Modicisalibacter</taxon>
    </lineage>
</organism>
<feature type="binding site" evidence="8">
    <location>
        <begin position="116"/>
        <end position="119"/>
    </location>
    <ligand>
        <name>ATP</name>
        <dbReference type="ChEBI" id="CHEBI:30616"/>
    </ligand>
</feature>
<dbReference type="GO" id="GO:0000287">
    <property type="term" value="F:magnesium ion binding"/>
    <property type="evidence" value="ECO:0007669"/>
    <property type="project" value="UniProtKB-UniRule"/>
</dbReference>
<feature type="binding site" evidence="8">
    <location>
        <position position="16"/>
    </location>
    <ligand>
        <name>Mg(2+)</name>
        <dbReference type="ChEBI" id="CHEBI:18420"/>
    </ligand>
</feature>
<dbReference type="UniPathway" id="UPA00078">
    <property type="reaction ID" value="UER00161"/>
</dbReference>
<name>A0A1G9MSV0_9GAMM</name>
<feature type="binding site" evidence="8">
    <location>
        <position position="116"/>
    </location>
    <ligand>
        <name>Mg(2+)</name>
        <dbReference type="ChEBI" id="CHEBI:18420"/>
    </ligand>
</feature>
<dbReference type="FunFam" id="3.40.50.300:FF:000292">
    <property type="entry name" value="ATP-dependent dethiobiotin synthetase BioD"/>
    <property type="match status" value="1"/>
</dbReference>
<comment type="subcellular location">
    <subcellularLocation>
        <location evidence="8">Cytoplasm</location>
    </subcellularLocation>
</comment>
<dbReference type="SUPFAM" id="SSF52540">
    <property type="entry name" value="P-loop containing nucleoside triphosphate hydrolases"/>
    <property type="match status" value="1"/>
</dbReference>
<accession>A0A1G9MSV0</accession>
<dbReference type="OrthoDB" id="9802097at2"/>
<sequence>MRRYFVTGTDTDAGKTLVAAAMLAKARRRGLTTLGLKPVAAGCEHTPDGLRNADALALQAFSYPGIDYTVVNPIALKPPIAPHLAAARANWTIRLAQLHDLVAAAMREPRDLTLIEGAGGWRVPLNDDEDLSGLAGRLDLPVILVVGLRLGCINHARLTLEAIRAEGLAVAGWVASQVDPEFAEREANLATLRAHLPAPCLGVIPWLGDNGDDLVLAERAADYLDLPGD</sequence>
<dbReference type="InterPro" id="IPR027417">
    <property type="entry name" value="P-loop_NTPase"/>
</dbReference>
<evidence type="ECO:0000256" key="7">
    <source>
        <dbReference type="ARBA" id="ARBA00022842"/>
    </source>
</evidence>
<comment type="catalytic activity">
    <reaction evidence="8">
        <text>(7R,8S)-7,8-diammoniononanoate + CO2 + ATP = (4R,5S)-dethiobiotin + ADP + phosphate + 3 H(+)</text>
        <dbReference type="Rhea" id="RHEA:15805"/>
        <dbReference type="ChEBI" id="CHEBI:15378"/>
        <dbReference type="ChEBI" id="CHEBI:16526"/>
        <dbReference type="ChEBI" id="CHEBI:30616"/>
        <dbReference type="ChEBI" id="CHEBI:43474"/>
        <dbReference type="ChEBI" id="CHEBI:149469"/>
        <dbReference type="ChEBI" id="CHEBI:149473"/>
        <dbReference type="ChEBI" id="CHEBI:456216"/>
        <dbReference type="EC" id="6.3.3.3"/>
    </reaction>
</comment>
<evidence type="ECO:0000256" key="3">
    <source>
        <dbReference type="ARBA" id="ARBA00022723"/>
    </source>
</evidence>
<keyword evidence="4 8" id="KW-0547">Nucleotide-binding</keyword>
<dbReference type="GO" id="GO:0042803">
    <property type="term" value="F:protein homodimerization activity"/>
    <property type="evidence" value="ECO:0007669"/>
    <property type="project" value="UniProtKB-ARBA"/>
</dbReference>
<feature type="binding site" evidence="8">
    <location>
        <position position="210"/>
    </location>
    <ligand>
        <name>ATP</name>
        <dbReference type="ChEBI" id="CHEBI:30616"/>
    </ligand>
</feature>
<dbReference type="PIRSF" id="PIRSF006755">
    <property type="entry name" value="DTB_synth"/>
    <property type="match status" value="1"/>
</dbReference>
<protein>
    <recommendedName>
        <fullName evidence="8">ATP-dependent dethiobiotin synthetase BioD</fullName>
        <ecNumber evidence="8">6.3.3.3</ecNumber>
    </recommendedName>
    <alternativeName>
        <fullName evidence="8">DTB synthetase</fullName>
        <shortName evidence="8">DTBS</shortName>
    </alternativeName>
    <alternativeName>
        <fullName evidence="8">Dethiobiotin synthase</fullName>
    </alternativeName>
</protein>
<evidence type="ECO:0000256" key="6">
    <source>
        <dbReference type="ARBA" id="ARBA00022840"/>
    </source>
</evidence>
<gene>
    <name evidence="8" type="primary">bioD</name>
    <name evidence="9" type="ORF">SAMN05661010_02500</name>
</gene>
<dbReference type="GO" id="GO:0005829">
    <property type="term" value="C:cytosol"/>
    <property type="evidence" value="ECO:0007669"/>
    <property type="project" value="TreeGrafter"/>
</dbReference>
<dbReference type="EC" id="6.3.3.3" evidence="8"/>
<feature type="binding site" evidence="8">
    <location>
        <begin position="205"/>
        <end position="207"/>
    </location>
    <ligand>
        <name>ATP</name>
        <dbReference type="ChEBI" id="CHEBI:30616"/>
    </ligand>
</feature>
<dbReference type="Pfam" id="PF13500">
    <property type="entry name" value="AAA_26"/>
    <property type="match status" value="1"/>
</dbReference>
<evidence type="ECO:0000313" key="10">
    <source>
        <dbReference type="Proteomes" id="UP000198654"/>
    </source>
</evidence>
<dbReference type="HAMAP" id="MF_00336">
    <property type="entry name" value="BioD"/>
    <property type="match status" value="1"/>
</dbReference>
<comment type="function">
    <text evidence="8">Catalyzes a mechanistically unusual reaction, the ATP-dependent insertion of CO2 between the N7 and N8 nitrogen atoms of 7,8-diaminopelargonic acid (DAPA, also called 7,8-diammoniononanoate) to form a ureido ring.</text>
</comment>
<dbReference type="GO" id="GO:0004141">
    <property type="term" value="F:dethiobiotin synthase activity"/>
    <property type="evidence" value="ECO:0007669"/>
    <property type="project" value="UniProtKB-UniRule"/>
</dbReference>
<dbReference type="PANTHER" id="PTHR43210:SF5">
    <property type="entry name" value="DETHIOBIOTIN SYNTHETASE"/>
    <property type="match status" value="1"/>
</dbReference>
<evidence type="ECO:0000256" key="1">
    <source>
        <dbReference type="ARBA" id="ARBA00022490"/>
    </source>
</evidence>
<evidence type="ECO:0000256" key="4">
    <source>
        <dbReference type="ARBA" id="ARBA00022741"/>
    </source>
</evidence>
<keyword evidence="2 8" id="KW-0436">Ligase</keyword>
<dbReference type="InterPro" id="IPR004472">
    <property type="entry name" value="DTB_synth_BioD"/>
</dbReference>
<feature type="binding site" evidence="8">
    <location>
        <begin position="176"/>
        <end position="177"/>
    </location>
    <ligand>
        <name>ATP</name>
        <dbReference type="ChEBI" id="CHEBI:30616"/>
    </ligand>
</feature>
<keyword evidence="1 8" id="KW-0963">Cytoplasm</keyword>